<dbReference type="AlphaFoldDB" id="A0A5C8EUD2"/>
<sequence length="906" mass="109161">MLNQNRNAVYFVDVYNCFSDENKITFNILFKEAINNCSNTNIKNFFSGINIENNELKISNFDKSLYDIFFNNLKLIQKSFQSGSDLQKYSVKVLNANFNVVEAYNSRLPFLYILNFINEYADKNKVNDFIKKADIVEEISDKLFNINLTKLIMDDNTLFYNIYIDETGNLDNPNEKIFAVGGYYVKNIEHKVWYEKCSLKLEDLEKKYFTEDNKYYYDEKFRKFRKIYHRNKIDKDKKGIITTDAFNFLKENDAKFICIYEEKPSNVEFTRKYYVDLVSNLIVKTINQIIEDNRIIDLYKQKIKLNIKIAARTYKDKYKTITYKYKDIVYFLNKFQNSSNILQEFENQKNQYTDNSRYMEKIDIEPYVKEVIEKLSIKYGISSSNIDYEVLDLTQASKEADLVFADYFCNLFYHHDEMIEDENSLELKESDDKKLYNRFKDMVYKEIEYSSFHDDIDFYFIKRDYYSILDKYIFYKKVVSYYDIGYYKKDHAQVYVDKILNFSKNDSHGKRGRYIIAGLKSLLEKIEYESNSIKNYKDILFTYDSLIEFIKEIQLYDNIDYNEKIKKALIFMINTEKLAVFNHSENHICAYKIVKENENYIDDISSIYEFRDRVILFDMLKYVSLWHVYDFNSSINVLTNIEMLESENANLFRTELGKLYGILGQSYTYNYYITNDEENLKLAEKALFKSIEYLSYDNNEIIREYSYLMNLYIIWKKEDHFFEILNKYLDLLLKEKTDKDIFDKVIANLNSSNKDKNYDFFVIRLLKYCNTFNTEKSNELSKILIKNESGILYKTDKLEDETVDILKEYNLLYYRNKNLNKGYLKKCFKFLNNKEGYFDNLRKLSIYMIEILMNNNGNIDNSVKIMKYLSEESEYYKKVFIDFIDNFNFYTDKKEWALKIRNKLYM</sequence>
<name>A0A5C8EUD2_BRAPL</name>
<protein>
    <recommendedName>
        <fullName evidence="3">DUF3800 domain-containing protein</fullName>
    </recommendedName>
</protein>
<organism evidence="1 2">
    <name type="scientific">Brachyspira pilosicoli</name>
    <name type="common">Serpulina pilosicoli</name>
    <dbReference type="NCBI Taxonomy" id="52584"/>
    <lineage>
        <taxon>Bacteria</taxon>
        <taxon>Pseudomonadati</taxon>
        <taxon>Spirochaetota</taxon>
        <taxon>Spirochaetia</taxon>
        <taxon>Brachyspirales</taxon>
        <taxon>Brachyspiraceae</taxon>
        <taxon>Brachyspira</taxon>
    </lineage>
</organism>
<proteinExistence type="predicted"/>
<comment type="caution">
    <text evidence="1">The sequence shown here is derived from an EMBL/GenBank/DDBJ whole genome shotgun (WGS) entry which is preliminary data.</text>
</comment>
<evidence type="ECO:0008006" key="3">
    <source>
        <dbReference type="Google" id="ProtNLM"/>
    </source>
</evidence>
<evidence type="ECO:0000313" key="1">
    <source>
        <dbReference type="EMBL" id="TXJ41013.1"/>
    </source>
</evidence>
<dbReference type="OrthoDB" id="306936at2"/>
<gene>
    <name evidence="1" type="ORF">EPJ72_07810</name>
</gene>
<dbReference type="Proteomes" id="UP000323176">
    <property type="component" value="Unassembled WGS sequence"/>
</dbReference>
<reference evidence="1 2" key="1">
    <citation type="journal article" date="1992" name="Lakartidningen">
        <title>[Penicillin V and not amoxicillin is the first choice preparation in acute otitis].</title>
        <authorList>
            <person name="Kamme C."/>
            <person name="Lundgren K."/>
            <person name="Prellner K."/>
        </authorList>
    </citation>
    <scope>NUCLEOTIDE SEQUENCE [LARGE SCALE GENOMIC DNA]</scope>
    <source>
        <strain evidence="1 2">PC5538III-hc</strain>
    </source>
</reference>
<evidence type="ECO:0000313" key="2">
    <source>
        <dbReference type="Proteomes" id="UP000323176"/>
    </source>
</evidence>
<dbReference type="EMBL" id="SAXY01000047">
    <property type="protein sequence ID" value="TXJ41013.1"/>
    <property type="molecule type" value="Genomic_DNA"/>
</dbReference>
<accession>A0A5C8EUD2</accession>